<keyword evidence="3" id="KW-0418">Kinase</keyword>
<dbReference type="Gene3D" id="3.80.10.10">
    <property type="entry name" value="Ribonuclease Inhibitor"/>
    <property type="match status" value="1"/>
</dbReference>
<dbReference type="AlphaFoldDB" id="B9T2Z5"/>
<gene>
    <name evidence="3" type="ORF">RCOM_0550260</name>
</gene>
<keyword evidence="2" id="KW-0677">Repeat</keyword>
<reference evidence="4" key="1">
    <citation type="journal article" date="2010" name="Nat. Biotechnol.">
        <title>Draft genome sequence of the oilseed species Ricinus communis.</title>
        <authorList>
            <person name="Chan A.P."/>
            <person name="Crabtree J."/>
            <person name="Zhao Q."/>
            <person name="Lorenzi H."/>
            <person name="Orvis J."/>
            <person name="Puiu D."/>
            <person name="Melake-Berhan A."/>
            <person name="Jones K.M."/>
            <person name="Redman J."/>
            <person name="Chen G."/>
            <person name="Cahoon E.B."/>
            <person name="Gedil M."/>
            <person name="Stanke M."/>
            <person name="Haas B.J."/>
            <person name="Wortman J.R."/>
            <person name="Fraser-Liggett C.M."/>
            <person name="Ravel J."/>
            <person name="Rabinowicz P.D."/>
        </authorList>
    </citation>
    <scope>NUCLEOTIDE SEQUENCE [LARGE SCALE GENOMIC DNA]</scope>
    <source>
        <strain evidence="4">cv. Hale</strain>
    </source>
</reference>
<protein>
    <submittedName>
        <fullName evidence="3">Serine-threonine protein kinase, plant-type, putative</fullName>
    </submittedName>
</protein>
<dbReference type="Pfam" id="PF00560">
    <property type="entry name" value="LRR_1"/>
    <property type="match status" value="2"/>
</dbReference>
<name>B9T2Z5_RICCO</name>
<proteinExistence type="predicted"/>
<organism evidence="3 4">
    <name type="scientific">Ricinus communis</name>
    <name type="common">Castor bean</name>
    <dbReference type="NCBI Taxonomy" id="3988"/>
    <lineage>
        <taxon>Eukaryota</taxon>
        <taxon>Viridiplantae</taxon>
        <taxon>Streptophyta</taxon>
        <taxon>Embryophyta</taxon>
        <taxon>Tracheophyta</taxon>
        <taxon>Spermatophyta</taxon>
        <taxon>Magnoliopsida</taxon>
        <taxon>eudicotyledons</taxon>
        <taxon>Gunneridae</taxon>
        <taxon>Pentapetalae</taxon>
        <taxon>rosids</taxon>
        <taxon>fabids</taxon>
        <taxon>Malpighiales</taxon>
        <taxon>Euphorbiaceae</taxon>
        <taxon>Acalyphoideae</taxon>
        <taxon>Acalypheae</taxon>
        <taxon>Ricinus</taxon>
    </lineage>
</organism>
<sequence length="222" mass="24758">MPPKICHQHVPQSLAEIRQLQYLDLSSNILQGGIPHGIFTNTTHLQLLNLPNLRWLYLDRNDFAGPIPDSLSKCLYLQVLSIQQNEFSGDISTSFPVLPELRVLSLKGNQFKGEYPIAGEIPTCLNNITSMTEGYPISSQDFELHSWVSIDLISKQRLVEYSQVLPFLFAVGLPLNKLTGTIPIQMMQLRAIQILNMSSNLHAGQSRSSLANSSVLESLDLS</sequence>
<keyword evidence="4" id="KW-1185">Reference proteome</keyword>
<keyword evidence="3" id="KW-0808">Transferase</keyword>
<dbReference type="Proteomes" id="UP000008311">
    <property type="component" value="Unassembled WGS sequence"/>
</dbReference>
<dbReference type="InterPro" id="IPR001611">
    <property type="entry name" value="Leu-rich_rpt"/>
</dbReference>
<dbReference type="PANTHER" id="PTHR48065">
    <property type="entry name" value="OS10G0469600 PROTEIN"/>
    <property type="match status" value="1"/>
</dbReference>
<dbReference type="GO" id="GO:0016301">
    <property type="term" value="F:kinase activity"/>
    <property type="evidence" value="ECO:0007669"/>
    <property type="project" value="UniProtKB-KW"/>
</dbReference>
<dbReference type="SUPFAM" id="SSF52058">
    <property type="entry name" value="L domain-like"/>
    <property type="match status" value="1"/>
</dbReference>
<dbReference type="EMBL" id="EQ974396">
    <property type="protein sequence ID" value="EEF29780.1"/>
    <property type="molecule type" value="Genomic_DNA"/>
</dbReference>
<evidence type="ECO:0000313" key="4">
    <source>
        <dbReference type="Proteomes" id="UP000008311"/>
    </source>
</evidence>
<evidence type="ECO:0000256" key="1">
    <source>
        <dbReference type="ARBA" id="ARBA00022614"/>
    </source>
</evidence>
<evidence type="ECO:0000313" key="3">
    <source>
        <dbReference type="EMBL" id="EEF29780.1"/>
    </source>
</evidence>
<keyword evidence="1" id="KW-0433">Leucine-rich repeat</keyword>
<dbReference type="InParanoid" id="B9T2Z5"/>
<dbReference type="InterPro" id="IPR032675">
    <property type="entry name" value="LRR_dom_sf"/>
</dbReference>
<evidence type="ECO:0000256" key="2">
    <source>
        <dbReference type="ARBA" id="ARBA00022737"/>
    </source>
</evidence>
<dbReference type="FunFam" id="3.80.10.10:FF:000383">
    <property type="entry name" value="Leucine-rich repeat receptor protein kinase EMS1"/>
    <property type="match status" value="1"/>
</dbReference>
<accession>B9T2Z5</accession>
<dbReference type="PANTHER" id="PTHR48065:SF75">
    <property type="entry name" value="LEUCINE-RICH REPEAT-CONTAINING N-TERMINAL PLANT-TYPE DOMAIN-CONTAINING PROTEIN"/>
    <property type="match status" value="1"/>
</dbReference>
<dbReference type="STRING" id="3988.B9T2Z5"/>
<dbReference type="eggNOG" id="KOG0619">
    <property type="taxonomic scope" value="Eukaryota"/>
</dbReference>